<organism evidence="1 2">
    <name type="scientific">Mucor saturninus</name>
    <dbReference type="NCBI Taxonomy" id="64648"/>
    <lineage>
        <taxon>Eukaryota</taxon>
        <taxon>Fungi</taxon>
        <taxon>Fungi incertae sedis</taxon>
        <taxon>Mucoromycota</taxon>
        <taxon>Mucoromycotina</taxon>
        <taxon>Mucoromycetes</taxon>
        <taxon>Mucorales</taxon>
        <taxon>Mucorineae</taxon>
        <taxon>Mucoraceae</taxon>
        <taxon>Mucor</taxon>
    </lineage>
</organism>
<name>A0A8H7V7H7_9FUNG</name>
<keyword evidence="2" id="KW-1185">Reference proteome</keyword>
<comment type="caution">
    <text evidence="1">The sequence shown here is derived from an EMBL/GenBank/DDBJ whole genome shotgun (WGS) entry which is preliminary data.</text>
</comment>
<evidence type="ECO:0000313" key="1">
    <source>
        <dbReference type="EMBL" id="KAG2204069.1"/>
    </source>
</evidence>
<reference evidence="1" key="1">
    <citation type="submission" date="2020-12" db="EMBL/GenBank/DDBJ databases">
        <title>Metabolic potential, ecology and presence of endohyphal bacteria is reflected in genomic diversity of Mucoromycotina.</title>
        <authorList>
            <person name="Muszewska A."/>
            <person name="Okrasinska A."/>
            <person name="Steczkiewicz K."/>
            <person name="Drgas O."/>
            <person name="Orlowska M."/>
            <person name="Perlinska-Lenart U."/>
            <person name="Aleksandrzak-Piekarczyk T."/>
            <person name="Szatraj K."/>
            <person name="Zielenkiewicz U."/>
            <person name="Pilsyk S."/>
            <person name="Malc E."/>
            <person name="Mieczkowski P."/>
            <person name="Kruszewska J.S."/>
            <person name="Biernat P."/>
            <person name="Pawlowska J."/>
        </authorList>
    </citation>
    <scope>NUCLEOTIDE SEQUENCE</scope>
    <source>
        <strain evidence="1">WA0000017839</strain>
    </source>
</reference>
<dbReference type="EMBL" id="JAEPRD010000047">
    <property type="protein sequence ID" value="KAG2204069.1"/>
    <property type="molecule type" value="Genomic_DNA"/>
</dbReference>
<dbReference type="OrthoDB" id="2563506at2759"/>
<dbReference type="AlphaFoldDB" id="A0A8H7V7H7"/>
<dbReference type="InterPro" id="IPR024368">
    <property type="entry name" value="Ecl1/2/3"/>
</dbReference>
<dbReference type="Pfam" id="PF12855">
    <property type="entry name" value="Ecl1"/>
    <property type="match status" value="1"/>
</dbReference>
<gene>
    <name evidence="1" type="ORF">INT47_007063</name>
</gene>
<proteinExistence type="predicted"/>
<evidence type="ECO:0000313" key="2">
    <source>
        <dbReference type="Proteomes" id="UP000603453"/>
    </source>
</evidence>
<accession>A0A8H7V7H7</accession>
<sequence>MDLSWCIMCDCQSNEDNLYCSESCRIQDVNHKHATIKPTSTPVLDPFYSSFQHERRRSSVTISKSIRSVDLYLSSPTSSLRSQS</sequence>
<dbReference type="Proteomes" id="UP000603453">
    <property type="component" value="Unassembled WGS sequence"/>
</dbReference>
<protein>
    <submittedName>
        <fullName evidence="1">Uncharacterized protein</fullName>
    </submittedName>
</protein>